<dbReference type="AlphaFoldDB" id="A0A4V2PH88"/>
<evidence type="ECO:0000313" key="3">
    <source>
        <dbReference type="Proteomes" id="UP000295030"/>
    </source>
</evidence>
<name>A0A4V2PH88_ANCAQ</name>
<dbReference type="PANTHER" id="PTHR48079">
    <property type="entry name" value="PROTEIN YEEZ"/>
    <property type="match status" value="1"/>
</dbReference>
<dbReference type="Pfam" id="PF01370">
    <property type="entry name" value="Epimerase"/>
    <property type="match status" value="1"/>
</dbReference>
<dbReference type="OrthoDB" id="4392084at2"/>
<organism evidence="2 3">
    <name type="scientific">Ancylobacter aquaticus</name>
    <dbReference type="NCBI Taxonomy" id="100"/>
    <lineage>
        <taxon>Bacteria</taxon>
        <taxon>Pseudomonadati</taxon>
        <taxon>Pseudomonadota</taxon>
        <taxon>Alphaproteobacteria</taxon>
        <taxon>Hyphomicrobiales</taxon>
        <taxon>Xanthobacteraceae</taxon>
        <taxon>Ancylobacter</taxon>
    </lineage>
</organism>
<dbReference type="Gene3D" id="3.40.50.720">
    <property type="entry name" value="NAD(P)-binding Rossmann-like Domain"/>
    <property type="match status" value="1"/>
</dbReference>
<feature type="domain" description="NAD-dependent epimerase/dehydratase" evidence="1">
    <location>
        <begin position="5"/>
        <end position="185"/>
    </location>
</feature>
<dbReference type="GO" id="GO:0004029">
    <property type="term" value="F:aldehyde dehydrogenase (NAD+) activity"/>
    <property type="evidence" value="ECO:0007669"/>
    <property type="project" value="TreeGrafter"/>
</dbReference>
<dbReference type="InterPro" id="IPR036291">
    <property type="entry name" value="NAD(P)-bd_dom_sf"/>
</dbReference>
<dbReference type="EMBL" id="SMFY01000005">
    <property type="protein sequence ID" value="TCK19766.1"/>
    <property type="molecule type" value="Genomic_DNA"/>
</dbReference>
<evidence type="ECO:0000259" key="1">
    <source>
        <dbReference type="Pfam" id="PF01370"/>
    </source>
</evidence>
<sequence>MGLNVFLAGASGVIGRSLVPLLLDAGHTVTGMSRSPEGKATLEAMGIGAAVVADVFDAEAVKEAVWTASPDVLIHQLTDLSGNRDAASPEEKSRRNARLRRQGTANLVAAATAASVKRIVAQSIGWAYAPKPPPFVETDPLDLEATDLRAITVSGIAALESAILDQAAFEGIILRYGQLYGPGTWSVEPVGAAPLHIEAAAYAAFLAVDHGRPGAYNIAKPGGALEIEKSLNELGWRPDFRIGRQA</sequence>
<evidence type="ECO:0000313" key="2">
    <source>
        <dbReference type="EMBL" id="TCK19766.1"/>
    </source>
</evidence>
<dbReference type="RefSeq" id="WP_131837260.1">
    <property type="nucleotide sequence ID" value="NZ_SMFY01000005.1"/>
</dbReference>
<reference evidence="2 3" key="1">
    <citation type="submission" date="2019-03" db="EMBL/GenBank/DDBJ databases">
        <title>Genomic Encyclopedia of Type Strains, Phase IV (KMG-IV): sequencing the most valuable type-strain genomes for metagenomic binning, comparative biology and taxonomic classification.</title>
        <authorList>
            <person name="Goeker M."/>
        </authorList>
    </citation>
    <scope>NUCLEOTIDE SEQUENCE [LARGE SCALE GENOMIC DNA]</scope>
    <source>
        <strain evidence="2 3">DSM 101</strain>
    </source>
</reference>
<dbReference type="Proteomes" id="UP000295030">
    <property type="component" value="Unassembled WGS sequence"/>
</dbReference>
<protein>
    <submittedName>
        <fullName evidence="2">Nucleoside-diphosphate-sugar epimerase</fullName>
    </submittedName>
</protein>
<dbReference type="InterPro" id="IPR001509">
    <property type="entry name" value="Epimerase_deHydtase"/>
</dbReference>
<proteinExistence type="predicted"/>
<dbReference type="PANTHER" id="PTHR48079:SF6">
    <property type="entry name" value="NAD(P)-BINDING DOMAIN-CONTAINING PROTEIN-RELATED"/>
    <property type="match status" value="1"/>
</dbReference>
<dbReference type="GO" id="GO:0005737">
    <property type="term" value="C:cytoplasm"/>
    <property type="evidence" value="ECO:0007669"/>
    <property type="project" value="TreeGrafter"/>
</dbReference>
<dbReference type="SUPFAM" id="SSF51735">
    <property type="entry name" value="NAD(P)-binding Rossmann-fold domains"/>
    <property type="match status" value="1"/>
</dbReference>
<keyword evidence="3" id="KW-1185">Reference proteome</keyword>
<comment type="caution">
    <text evidence="2">The sequence shown here is derived from an EMBL/GenBank/DDBJ whole genome shotgun (WGS) entry which is preliminary data.</text>
</comment>
<dbReference type="InterPro" id="IPR051783">
    <property type="entry name" value="NAD(P)-dependent_oxidoreduct"/>
</dbReference>
<gene>
    <name evidence="2" type="ORF">EV667_4226</name>
</gene>
<accession>A0A4V2PH88</accession>